<evidence type="ECO:0000313" key="3">
    <source>
        <dbReference type="EMBL" id="VFB20067.1"/>
    </source>
</evidence>
<organism evidence="3 4">
    <name type="scientific">Pseudomonas fragi</name>
    <dbReference type="NCBI Taxonomy" id="296"/>
    <lineage>
        <taxon>Bacteria</taxon>
        <taxon>Pseudomonadati</taxon>
        <taxon>Pseudomonadota</taxon>
        <taxon>Gammaproteobacteria</taxon>
        <taxon>Pseudomonadales</taxon>
        <taxon>Pseudomonadaceae</taxon>
        <taxon>Pseudomonas</taxon>
    </lineage>
</organism>
<dbReference type="InterPro" id="IPR001173">
    <property type="entry name" value="Glyco_trans_2-like"/>
</dbReference>
<feature type="domain" description="Glycosyltransferase 2-like" evidence="2">
    <location>
        <begin position="7"/>
        <end position="160"/>
    </location>
</feature>
<dbReference type="CDD" id="cd00761">
    <property type="entry name" value="Glyco_tranf_GTA_type"/>
    <property type="match status" value="1"/>
</dbReference>
<dbReference type="RefSeq" id="WP_133144476.1">
    <property type="nucleotide sequence ID" value="NZ_CAACYJ010000035.1"/>
</dbReference>
<evidence type="ECO:0000256" key="1">
    <source>
        <dbReference type="ARBA" id="ARBA00022519"/>
    </source>
</evidence>
<dbReference type="InterPro" id="IPR029044">
    <property type="entry name" value="Nucleotide-diphossugar_trans"/>
</dbReference>
<dbReference type="SUPFAM" id="SSF53448">
    <property type="entry name" value="Nucleotide-diphospho-sugar transferases"/>
    <property type="match status" value="1"/>
</dbReference>
<dbReference type="EMBL" id="CAACYJ010000035">
    <property type="protein sequence ID" value="VFB20067.1"/>
    <property type="molecule type" value="Genomic_DNA"/>
</dbReference>
<protein>
    <submittedName>
        <fullName evidence="3">Family 2 glycosyl transferase</fullName>
    </submittedName>
</protein>
<proteinExistence type="predicted"/>
<keyword evidence="1" id="KW-0472">Membrane</keyword>
<accession>A0A449IKX3</accession>
<evidence type="ECO:0000313" key="4">
    <source>
        <dbReference type="Proteomes" id="UP000330809"/>
    </source>
</evidence>
<reference evidence="3 4" key="1">
    <citation type="submission" date="2019-02" db="EMBL/GenBank/DDBJ databases">
        <authorList>
            <consortium name="Pathogen Informatics"/>
        </authorList>
    </citation>
    <scope>NUCLEOTIDE SEQUENCE [LARGE SCALE GENOMIC DNA]</scope>
    <source>
        <strain evidence="3 4">3012STDY7103891</strain>
    </source>
</reference>
<gene>
    <name evidence="3" type="primary">kfoC_1</name>
    <name evidence="3" type="ORF">NCTC10754_02679</name>
</gene>
<dbReference type="AlphaFoldDB" id="A0A449IKX3"/>
<name>A0A449IKX3_PSEFR</name>
<keyword evidence="1" id="KW-1003">Cell membrane</keyword>
<sequence>MEQPKVSIIIPVYNVETYLIECLNSAINQNYSNKEIIIINDGSTDSSSYLLKEFKHNNPELILIETNNRGQSCARNTGIDIATGEYIIFLDSDDWIEKSTLARCIDALKTHQVDIVMFSAKSFTDGLHSNAINLFNYKHHPSLLNKKTPSKIFFTESFKLRNYIVSPCLYLYKKTHLSSVKFLPGIIHEDNLFTTTMLLKRNDLTVVCIADELYNRRIRPDSIMTQKKIIAHTDGYLSVAENLLKLISPDENKNVTNALNSFIQHMIVNSIDTCRLANSNKFPINMRIKCINILRKIHVRDIKLKSIAYVIIPELTIFKALIIKKFKKK</sequence>
<dbReference type="Gene3D" id="3.90.550.10">
    <property type="entry name" value="Spore Coat Polysaccharide Biosynthesis Protein SpsA, Chain A"/>
    <property type="match status" value="1"/>
</dbReference>
<keyword evidence="1" id="KW-0997">Cell inner membrane</keyword>
<dbReference type="PANTHER" id="PTHR22916">
    <property type="entry name" value="GLYCOSYLTRANSFERASE"/>
    <property type="match status" value="1"/>
</dbReference>
<dbReference type="Pfam" id="PF00535">
    <property type="entry name" value="Glycos_transf_2"/>
    <property type="match status" value="1"/>
</dbReference>
<dbReference type="PANTHER" id="PTHR22916:SF3">
    <property type="entry name" value="UDP-GLCNAC:BETAGAL BETA-1,3-N-ACETYLGLUCOSAMINYLTRANSFERASE-LIKE PROTEIN 1"/>
    <property type="match status" value="1"/>
</dbReference>
<keyword evidence="3" id="KW-0808">Transferase</keyword>
<dbReference type="GO" id="GO:0016758">
    <property type="term" value="F:hexosyltransferase activity"/>
    <property type="evidence" value="ECO:0007669"/>
    <property type="project" value="UniProtKB-ARBA"/>
</dbReference>
<evidence type="ECO:0000259" key="2">
    <source>
        <dbReference type="Pfam" id="PF00535"/>
    </source>
</evidence>
<dbReference type="Proteomes" id="UP000330809">
    <property type="component" value="Unassembled WGS sequence"/>
</dbReference>